<protein>
    <recommendedName>
        <fullName evidence="3">Carboxypeptidase-like regulatory domain-containing protein</fullName>
    </recommendedName>
</protein>
<name>A0ABW9K2S3_9FLAO</name>
<dbReference type="RefSeq" id="WP_409356361.1">
    <property type="nucleotide sequence ID" value="NZ_JBJXVJ010000001.1"/>
</dbReference>
<gene>
    <name evidence="1" type="ORF">ACKW6Q_08430</name>
</gene>
<reference evidence="1 2" key="1">
    <citation type="submission" date="2024-12" db="EMBL/GenBank/DDBJ databases">
        <title>Draft genome sequence of Chryseobacterium kwangjuense AG447.</title>
        <authorList>
            <person name="Cheptsov V.S."/>
            <person name="Belov A."/>
            <person name="Zavarzina A.G."/>
        </authorList>
    </citation>
    <scope>NUCLEOTIDE SEQUENCE [LARGE SCALE GENOMIC DNA]</scope>
    <source>
        <strain evidence="1 2">AG447</strain>
    </source>
</reference>
<dbReference type="EMBL" id="JBJXVJ010000001">
    <property type="protein sequence ID" value="MFN1216997.1"/>
    <property type="molecule type" value="Genomic_DNA"/>
</dbReference>
<sequence length="259" mass="29650">MMKKFRIKEPCGQLWDEIQDSADGKFCDSCRKKVWDFDQLPVTEIDKILKTNDSVCIKKSLLKPALSGVFLALTLTSAISAHAQTDTKSPAENVYQKNITISGKLVSQYKMKLISGEISLVTLEKLYQAKADEKGNFTLSFPEKALAEYNIIRIDYTVGGSNNKEFTDYKSSIFKTNELLGKQNFEIEGKYVTIGAVVISDLQPPDYYFFDGKRIGKRKFEKIKKEHPEYKYLAFYDEVAVQKLAKRSYIDNLYLLYSQ</sequence>
<proteinExistence type="predicted"/>
<dbReference type="Proteomes" id="UP001634154">
    <property type="component" value="Unassembled WGS sequence"/>
</dbReference>
<accession>A0ABW9K2S3</accession>
<keyword evidence="2" id="KW-1185">Reference proteome</keyword>
<evidence type="ECO:0008006" key="3">
    <source>
        <dbReference type="Google" id="ProtNLM"/>
    </source>
</evidence>
<evidence type="ECO:0000313" key="1">
    <source>
        <dbReference type="EMBL" id="MFN1216997.1"/>
    </source>
</evidence>
<comment type="caution">
    <text evidence="1">The sequence shown here is derived from an EMBL/GenBank/DDBJ whole genome shotgun (WGS) entry which is preliminary data.</text>
</comment>
<evidence type="ECO:0000313" key="2">
    <source>
        <dbReference type="Proteomes" id="UP001634154"/>
    </source>
</evidence>
<organism evidence="1 2">
    <name type="scientific">Chryseobacterium kwangjuense</name>
    <dbReference type="NCBI Taxonomy" id="267125"/>
    <lineage>
        <taxon>Bacteria</taxon>
        <taxon>Pseudomonadati</taxon>
        <taxon>Bacteroidota</taxon>
        <taxon>Flavobacteriia</taxon>
        <taxon>Flavobacteriales</taxon>
        <taxon>Weeksellaceae</taxon>
        <taxon>Chryseobacterium group</taxon>
        <taxon>Chryseobacterium</taxon>
    </lineage>
</organism>